<dbReference type="GeneID" id="10032071"/>
<protein>
    <submittedName>
        <fullName evidence="1">Uncharacterized protein</fullName>
    </submittedName>
</protein>
<proteinExistence type="predicted"/>
<dbReference type="AlphaFoldDB" id="E5R218"/>
<dbReference type="RefSeq" id="XP_003176749.1">
    <property type="nucleotide sequence ID" value="XM_003176701.1"/>
</dbReference>
<organism evidence="2">
    <name type="scientific">Arthroderma gypseum (strain ATCC MYA-4604 / CBS 118893)</name>
    <name type="common">Microsporum gypseum</name>
    <dbReference type="NCBI Taxonomy" id="535722"/>
    <lineage>
        <taxon>Eukaryota</taxon>
        <taxon>Fungi</taxon>
        <taxon>Dikarya</taxon>
        <taxon>Ascomycota</taxon>
        <taxon>Pezizomycotina</taxon>
        <taxon>Eurotiomycetes</taxon>
        <taxon>Eurotiomycetidae</taxon>
        <taxon>Onygenales</taxon>
        <taxon>Arthrodermataceae</taxon>
        <taxon>Nannizzia</taxon>
    </lineage>
</organism>
<dbReference type="EMBL" id="DS989822">
    <property type="protein sequence ID" value="EFQ97797.1"/>
    <property type="molecule type" value="Genomic_DNA"/>
</dbReference>
<gene>
    <name evidence="1" type="ORF">MGYG_00837</name>
</gene>
<dbReference type="VEuPathDB" id="FungiDB:MGYG_00837"/>
<dbReference type="InParanoid" id="E5R218"/>
<dbReference type="HOGENOM" id="CLU_1824841_0_0_1"/>
<evidence type="ECO:0000313" key="2">
    <source>
        <dbReference type="Proteomes" id="UP000002669"/>
    </source>
</evidence>
<sequence>MEFASSGATSTTSDLWTGPFFTLSAVNLHRTPTTHCIPVKQAKGNQAGVKSEAEKANRPAASPHAFIHGEAEGNMVNFEKAIALTLSVPVSSNDTHLARDWHAQPIEYTAAAPFRVPNSTSRIKRSPACSLLPSPCGYTVA</sequence>
<accession>E5R218</accession>
<keyword evidence="2" id="KW-1185">Reference proteome</keyword>
<evidence type="ECO:0000313" key="1">
    <source>
        <dbReference type="EMBL" id="EFQ97797.1"/>
    </source>
</evidence>
<name>E5R218_ARTGP</name>
<dbReference type="Proteomes" id="UP000002669">
    <property type="component" value="Unassembled WGS sequence"/>
</dbReference>
<reference evidence="2" key="1">
    <citation type="journal article" date="2012" name="MBio">
        <title>Comparative genome analysis of Trichophyton rubrum and related dermatophytes reveals candidate genes involved in infection.</title>
        <authorList>
            <person name="Martinez D.A."/>
            <person name="Oliver B.G."/>
            <person name="Graeser Y."/>
            <person name="Goldberg J.M."/>
            <person name="Li W."/>
            <person name="Martinez-Rossi N.M."/>
            <person name="Monod M."/>
            <person name="Shelest E."/>
            <person name="Barton R.C."/>
            <person name="Birch E."/>
            <person name="Brakhage A.A."/>
            <person name="Chen Z."/>
            <person name="Gurr S.J."/>
            <person name="Heiman D."/>
            <person name="Heitman J."/>
            <person name="Kosti I."/>
            <person name="Rossi A."/>
            <person name="Saif S."/>
            <person name="Samalova M."/>
            <person name="Saunders C.W."/>
            <person name="Shea T."/>
            <person name="Summerbell R.C."/>
            <person name="Xu J."/>
            <person name="Young S."/>
            <person name="Zeng Q."/>
            <person name="Birren B.W."/>
            <person name="Cuomo C.A."/>
            <person name="White T.C."/>
        </authorList>
    </citation>
    <scope>NUCLEOTIDE SEQUENCE [LARGE SCALE GENOMIC DNA]</scope>
    <source>
        <strain evidence="2">ATCC MYA-4604 / CBS 118893</strain>
    </source>
</reference>